<keyword evidence="9" id="KW-1185">Reference proteome</keyword>
<evidence type="ECO:0000259" key="7">
    <source>
        <dbReference type="SMART" id="SM00833"/>
    </source>
</evidence>
<keyword evidence="2" id="KW-0378">Hydrolase</keyword>
<reference evidence="8 9" key="1">
    <citation type="submission" date="2018-06" db="EMBL/GenBank/DDBJ databases">
        <title>Genomic Encyclopedia of Archaeal and Bacterial Type Strains, Phase II (KMG-II): from individual species to whole genera.</title>
        <authorList>
            <person name="Goeker M."/>
        </authorList>
    </citation>
    <scope>NUCLEOTIDE SEQUENCE [LARGE SCALE GENOMIC DNA]</scope>
    <source>
        <strain evidence="8 9">DSM 6779</strain>
    </source>
</reference>
<dbReference type="AlphaFoldDB" id="A0A2W7P3R5"/>
<evidence type="ECO:0000256" key="5">
    <source>
        <dbReference type="ARBA" id="ARBA00045658"/>
    </source>
</evidence>
<organism evidence="8 9">
    <name type="scientific">Breznakibacter xylanolyticus</name>
    <dbReference type="NCBI Taxonomy" id="990"/>
    <lineage>
        <taxon>Bacteria</taxon>
        <taxon>Pseudomonadati</taxon>
        <taxon>Bacteroidota</taxon>
        <taxon>Bacteroidia</taxon>
        <taxon>Marinilabiliales</taxon>
        <taxon>Marinilabiliaceae</taxon>
        <taxon>Breznakibacter</taxon>
    </lineage>
</organism>
<dbReference type="SMART" id="SM00833">
    <property type="entry name" value="CobW_C"/>
    <property type="match status" value="1"/>
</dbReference>
<protein>
    <submittedName>
        <fullName evidence="8">G3E family GTPase</fullName>
    </submittedName>
</protein>
<keyword evidence="3" id="KW-0143">Chaperone</keyword>
<dbReference type="OrthoDB" id="9808822at2"/>
<evidence type="ECO:0000256" key="1">
    <source>
        <dbReference type="ARBA" id="ARBA00022741"/>
    </source>
</evidence>
<dbReference type="Gene3D" id="3.30.1220.10">
    <property type="entry name" value="CobW-like, C-terminal domain"/>
    <property type="match status" value="1"/>
</dbReference>
<proteinExistence type="inferred from homology"/>
<dbReference type="InterPro" id="IPR011629">
    <property type="entry name" value="CobW-like_C"/>
</dbReference>
<evidence type="ECO:0000256" key="3">
    <source>
        <dbReference type="ARBA" id="ARBA00023186"/>
    </source>
</evidence>
<dbReference type="PANTHER" id="PTHR13748:SF62">
    <property type="entry name" value="COBW DOMAIN-CONTAINING PROTEIN"/>
    <property type="match status" value="1"/>
</dbReference>
<sequence length="340" mass="37885">MSDPRLPVTIITGFLGAGKTTLLNHLIKKHPDKRFAIIENEFGDIGIDGALIVEGSDSIFELSNGCICCTLNNDLNDTLTKLMAMGERINHILVETTGIADPLTVVQSFLTGEAVQRYFRIDSVVCLVDAEHLADLMESEPEVRNQLAMSDVVLLNKTDRVHADYLATLRKTISQMSPMAMLHETTFADVSHIDIIDTNAYGGRQVGTTVLRFDATHRPLVVSNVMAPAFEKKAHTHRHDITSEGFEFAGSFDIQRFNAWIQGFLYFNSNTVYRVKGLVSFAGYDQLFVFHAVRGTFMLEKYEGNFPGGEICKMVFIGKFLDRELLQNSLEQLLDGPMPG</sequence>
<dbReference type="SUPFAM" id="SSF90002">
    <property type="entry name" value="Hypothetical protein YjiA, C-terminal domain"/>
    <property type="match status" value="1"/>
</dbReference>
<dbReference type="RefSeq" id="WP_111444801.1">
    <property type="nucleotide sequence ID" value="NZ_QKZK01000007.1"/>
</dbReference>
<dbReference type="PANTHER" id="PTHR13748">
    <property type="entry name" value="COBW-RELATED"/>
    <property type="match status" value="1"/>
</dbReference>
<dbReference type="InterPro" id="IPR003495">
    <property type="entry name" value="CobW/HypB/UreG_nucleotide-bd"/>
</dbReference>
<dbReference type="Pfam" id="PF07683">
    <property type="entry name" value="CobW_C"/>
    <property type="match status" value="1"/>
</dbReference>
<dbReference type="SUPFAM" id="SSF52540">
    <property type="entry name" value="P-loop containing nucleoside triphosphate hydrolases"/>
    <property type="match status" value="1"/>
</dbReference>
<dbReference type="Gene3D" id="3.40.50.300">
    <property type="entry name" value="P-loop containing nucleotide triphosphate hydrolases"/>
    <property type="match status" value="1"/>
</dbReference>
<evidence type="ECO:0000313" key="9">
    <source>
        <dbReference type="Proteomes" id="UP000249239"/>
    </source>
</evidence>
<dbReference type="GO" id="GO:0005737">
    <property type="term" value="C:cytoplasm"/>
    <property type="evidence" value="ECO:0007669"/>
    <property type="project" value="TreeGrafter"/>
</dbReference>
<gene>
    <name evidence="8" type="ORF">LX69_01087</name>
</gene>
<dbReference type="GO" id="GO:0000166">
    <property type="term" value="F:nucleotide binding"/>
    <property type="evidence" value="ECO:0007669"/>
    <property type="project" value="UniProtKB-KW"/>
</dbReference>
<dbReference type="EMBL" id="QKZK01000007">
    <property type="protein sequence ID" value="PZX18052.1"/>
    <property type="molecule type" value="Genomic_DNA"/>
</dbReference>
<accession>A0A2W7P3R5</accession>
<feature type="domain" description="CobW C-terminal" evidence="7">
    <location>
        <begin position="241"/>
        <end position="334"/>
    </location>
</feature>
<dbReference type="GO" id="GO:0016787">
    <property type="term" value="F:hydrolase activity"/>
    <property type="evidence" value="ECO:0007669"/>
    <property type="project" value="UniProtKB-KW"/>
</dbReference>
<name>A0A2W7P3R5_9BACT</name>
<keyword evidence="1" id="KW-0547">Nucleotide-binding</keyword>
<evidence type="ECO:0000313" key="8">
    <source>
        <dbReference type="EMBL" id="PZX18052.1"/>
    </source>
</evidence>
<dbReference type="InterPro" id="IPR051316">
    <property type="entry name" value="Zinc-reg_GTPase_activator"/>
</dbReference>
<dbReference type="CDD" id="cd03112">
    <property type="entry name" value="CobW-like"/>
    <property type="match status" value="1"/>
</dbReference>
<dbReference type="InterPro" id="IPR027417">
    <property type="entry name" value="P-loop_NTPase"/>
</dbReference>
<comment type="caution">
    <text evidence="8">The sequence shown here is derived from an EMBL/GenBank/DDBJ whole genome shotgun (WGS) entry which is preliminary data.</text>
</comment>
<dbReference type="Pfam" id="PF02492">
    <property type="entry name" value="cobW"/>
    <property type="match status" value="1"/>
</dbReference>
<comment type="function">
    <text evidence="5">Zinc chaperone that directly transfers zinc cofactor to target proteins, thereby activating them. Zinc is transferred from the CXCC motif in the GTPase domain to the zinc binding site in target proteins in a process requiring GTP hydrolysis.</text>
</comment>
<dbReference type="InterPro" id="IPR036627">
    <property type="entry name" value="CobW-likC_sf"/>
</dbReference>
<dbReference type="Proteomes" id="UP000249239">
    <property type="component" value="Unassembled WGS sequence"/>
</dbReference>
<evidence type="ECO:0000256" key="2">
    <source>
        <dbReference type="ARBA" id="ARBA00022801"/>
    </source>
</evidence>
<evidence type="ECO:0000256" key="4">
    <source>
        <dbReference type="ARBA" id="ARBA00034320"/>
    </source>
</evidence>
<comment type="catalytic activity">
    <reaction evidence="6">
        <text>GTP + H2O = GDP + phosphate + H(+)</text>
        <dbReference type="Rhea" id="RHEA:19669"/>
        <dbReference type="ChEBI" id="CHEBI:15377"/>
        <dbReference type="ChEBI" id="CHEBI:15378"/>
        <dbReference type="ChEBI" id="CHEBI:37565"/>
        <dbReference type="ChEBI" id="CHEBI:43474"/>
        <dbReference type="ChEBI" id="CHEBI:58189"/>
    </reaction>
    <physiologicalReaction direction="left-to-right" evidence="6">
        <dbReference type="Rhea" id="RHEA:19670"/>
    </physiologicalReaction>
</comment>
<evidence type="ECO:0000256" key="6">
    <source>
        <dbReference type="ARBA" id="ARBA00049117"/>
    </source>
</evidence>
<comment type="similarity">
    <text evidence="4">Belongs to the SIMIBI class G3E GTPase family. ZNG1 subfamily.</text>
</comment>